<keyword evidence="2" id="KW-1185">Reference proteome</keyword>
<organism evidence="1 2">
    <name type="scientific">phage Lak_Megaphage_Sonny</name>
    <dbReference type="NCBI Taxonomy" id="3109229"/>
    <lineage>
        <taxon>Viruses</taxon>
        <taxon>Duplodnaviria</taxon>
        <taxon>Heunggongvirae</taxon>
        <taxon>Uroviricota</taxon>
        <taxon>Caudoviricetes</taxon>
        <taxon>Caudoviricetes code 15 clade</taxon>
    </lineage>
</organism>
<reference evidence="1 2" key="1">
    <citation type="submission" date="2023-11" db="EMBL/GenBank/DDBJ databases">
        <authorList>
            <person name="Cook R."/>
            <person name="Crisci M."/>
            <person name="Pye H."/>
            <person name="Adriaenssens E."/>
            <person name="Santini J."/>
        </authorList>
    </citation>
    <scope>NUCLEOTIDE SEQUENCE [LARGE SCALE GENOMIC DNA]</scope>
    <source>
        <strain evidence="1">Lak_Megaphage_Sonny</strain>
    </source>
</reference>
<name>A0ABZ0Z3R4_9CAUD</name>
<proteinExistence type="predicted"/>
<protein>
    <recommendedName>
        <fullName evidence="3">Peptidase S74 domain-containing protein</fullName>
    </recommendedName>
</protein>
<accession>A0ABZ0Z3R4</accession>
<evidence type="ECO:0000313" key="1">
    <source>
        <dbReference type="EMBL" id="WQJ53798.1"/>
    </source>
</evidence>
<evidence type="ECO:0008006" key="3">
    <source>
        <dbReference type="Google" id="ProtNLM"/>
    </source>
</evidence>
<dbReference type="EMBL" id="OR769223">
    <property type="protein sequence ID" value="WQJ53798.1"/>
    <property type="molecule type" value="Genomic_DNA"/>
</dbReference>
<dbReference type="Proteomes" id="UP001358193">
    <property type="component" value="Segment"/>
</dbReference>
<evidence type="ECO:0000313" key="2">
    <source>
        <dbReference type="Proteomes" id="UP001358193"/>
    </source>
</evidence>
<sequence>MGKKKTPLIQRLRETGGTLVVFPSASEDIGLNLQATTTGVAMSHYALLNIPKLAIKNCIKECTKDIRCQGDSNLALAMSLQNYALNFETLLINQDKYNYQALSTVSEKAFWHWAMHVGILDSNKLKNLAGSYFIEKDFNRDPKIMDDTVIKCFGSIDAGNSLSTEFGMFNETYITVPTSWGAGPVYLKASDDDNFKTNYMYELSSTDHLEGRDDTYNYYSYTDGQDYPFFDTLINDKGYYKTDKIDGLEIVKDINTIQQLTQKMVGSDIIYSSYDDINIDSENIISIDEEFNFNAILLYYSTYDQDDAIKTAYATNLFGIIFLDGCRLENIDDDAFVIPTLKKRKSTSQHFGNSYSFRVNLKTMSVYDNTDAIIQDNTTTSGISAVEFSDAISNMNRAIDIMNSNLHTVQAIQDQYAAIMTQYDNFQSDIEDLSTCINAYLKGTRSAFVDTSILYANEIRPSEKSDSNTINIMYRSQYTDQSGNNIYQPAVSITNGYIYANDVNMDILHTNNNYVNITNTSICDKNIATINDQYTQNTNKTIDRMFNTSTDLMIKVRESDDMLFNSVYIDTKSPIFTTTEYGTNLMHLMDSDNNLDYTQLIPYMVRKIQMLQEEIQNLKKQIK</sequence>